<evidence type="ECO:0000256" key="3">
    <source>
        <dbReference type="ARBA" id="ARBA00022777"/>
    </source>
</evidence>
<feature type="domain" description="SH2" evidence="11">
    <location>
        <begin position="14"/>
        <end position="88"/>
    </location>
</feature>
<dbReference type="Gene3D" id="3.30.200.20">
    <property type="entry name" value="Phosphorylase Kinase, domain 1"/>
    <property type="match status" value="1"/>
</dbReference>
<keyword evidence="14" id="KW-1185">Reference proteome</keyword>
<evidence type="ECO:0000256" key="1">
    <source>
        <dbReference type="ARBA" id="ARBA00022679"/>
    </source>
</evidence>
<dbReference type="SMART" id="SM00219">
    <property type="entry name" value="TyrKc"/>
    <property type="match status" value="1"/>
</dbReference>
<dbReference type="PRINTS" id="PR00109">
    <property type="entry name" value="TYRKINASE"/>
</dbReference>
<dbReference type="InterPro" id="IPR001245">
    <property type="entry name" value="Ser-Thr/Tyr_kinase_cat_dom"/>
</dbReference>
<keyword evidence="1 9" id="KW-0808">Transferase</keyword>
<evidence type="ECO:0000313" key="14">
    <source>
        <dbReference type="Proteomes" id="UP000288716"/>
    </source>
</evidence>
<feature type="domain" description="Protein kinase" evidence="12">
    <location>
        <begin position="820"/>
        <end position="1063"/>
    </location>
</feature>
<feature type="compositionally biased region" description="Basic and acidic residues" evidence="10">
    <location>
        <begin position="511"/>
        <end position="526"/>
    </location>
</feature>
<dbReference type="PRINTS" id="PR00401">
    <property type="entry name" value="SH2DOMAIN"/>
</dbReference>
<accession>A0A443STX3</accession>
<dbReference type="Proteomes" id="UP000288716">
    <property type="component" value="Unassembled WGS sequence"/>
</dbReference>
<dbReference type="InterPro" id="IPR000719">
    <property type="entry name" value="Prot_kinase_dom"/>
</dbReference>
<feature type="domain" description="SH2" evidence="11">
    <location>
        <begin position="177"/>
        <end position="267"/>
    </location>
</feature>
<evidence type="ECO:0000313" key="13">
    <source>
        <dbReference type="EMBL" id="RWS30954.1"/>
    </source>
</evidence>
<dbReference type="FunFam" id="1.10.510.10:FF:000216">
    <property type="entry name" value="Tyrosine-protein kinase SYK"/>
    <property type="match status" value="1"/>
</dbReference>
<dbReference type="SMART" id="SM00252">
    <property type="entry name" value="SH2"/>
    <property type="match status" value="2"/>
</dbReference>
<dbReference type="GO" id="GO:0004715">
    <property type="term" value="F:non-membrane spanning protein tyrosine kinase activity"/>
    <property type="evidence" value="ECO:0007669"/>
    <property type="project" value="UniProtKB-EC"/>
</dbReference>
<dbReference type="InterPro" id="IPR017441">
    <property type="entry name" value="Protein_kinase_ATP_BS"/>
</dbReference>
<dbReference type="AlphaFoldDB" id="A0A443STX3"/>
<evidence type="ECO:0000256" key="8">
    <source>
        <dbReference type="PROSITE-ProRule" id="PRU10141"/>
    </source>
</evidence>
<dbReference type="VEuPathDB" id="VectorBase:LDEU001086"/>
<evidence type="ECO:0000256" key="4">
    <source>
        <dbReference type="ARBA" id="ARBA00022840"/>
    </source>
</evidence>
<protein>
    <recommendedName>
        <fullName evidence="9">Tyrosine-protein kinase</fullName>
        <ecNumber evidence="9">2.7.10.2</ecNumber>
    </recommendedName>
</protein>
<evidence type="ECO:0000259" key="12">
    <source>
        <dbReference type="PROSITE" id="PS50011"/>
    </source>
</evidence>
<feature type="region of interest" description="Disordered" evidence="10">
    <location>
        <begin position="511"/>
        <end position="530"/>
    </location>
</feature>
<dbReference type="PROSITE" id="PS50011">
    <property type="entry name" value="PROTEIN_KINASE_DOM"/>
    <property type="match status" value="1"/>
</dbReference>
<keyword evidence="5 9" id="KW-0829">Tyrosine-protein kinase</keyword>
<dbReference type="PANTHER" id="PTHR24418">
    <property type="entry name" value="TYROSINE-PROTEIN KINASE"/>
    <property type="match status" value="1"/>
</dbReference>
<keyword evidence="3 9" id="KW-0418">Kinase</keyword>
<sequence>MSKMIATNLESLVYYYGNVSRETAEYILWEKGCVDGMFLLRDSSCDIVLSLCYNKSVLHYRIIRLPNGEVMLHGSDTQKFAAIDLLIENVEGLATKPLIPCDKNKEWTLPPTYWGVSEHQIRMTILRLIREWGAQELPAFTIESPEINGSDESHTKLILTEVTKVLLNKTLHDIQPWFHGKLSRIEAEKRLEEHGFKDGKFLIRERDDSSYALCLSHEGSVKHYRIDILPSGELAIQDGSKFPSLMALVSHYTVFVDGLWTSLGDPCPTPKHVCHSQVLEHMTAQHSRRHLNNNQSPALERNRNLINKRTSNHTENSLQFRSLNVEITRNAHQHYNYSRGFNRGLINRGVYPLQHQQQSYESNHYHVTDLFPIKNKTANNTRTNTVHATRKVSFDLSNECETDSECTAFTTSTVPRLVKSSSLEEFNLKPCSNCVLNELRRDMLRQKLLRTPPVPIPRKQRPPSRLAIDYANKEIIEMQPTNVATDNCSQSTEAANNKCDLLSFEEIAENNKAETESKSDTNDGKQDGNSFAISQKESKDKNALTLLEAVNAQQKEDNAKDGEKCSANADQVFSCDSLIDLLSETTFREHCEPSSSSSVDQCSNIQSLNARQRSRSLTEATVLMNSAIRAANNASCNEAKAIFNENGSHAAVNESNDNKRTLLCSREINISQENVKCETNDEQSNGGEESNAEEKPSTIDLLKEFDVCFNHETPESNNHDDKRRKSEPAANSSLTYGQRMKLLLSNGQDSENPIYDYDALKFDRDFLMKEAALGIASLDSQSDSKFNEMDLICLNDDPEEIWKTVALYRQKPLSLDAKFVTFRKRVGSGYFGEVFLGTIPSSSGAASIQVAVKVLKSNTVPNHKSEILKEAQTMSSLDHKHIVRLIGVCETDPLMIVMELAPLGPLNQYLIDHSNAVPINDIIALILQVALAMEYLECRQYIHRDLAARNVLLVNDRFAKISDFGMSRALGIGKEYYRARSASKWPLKWYAPECIYYFKFSTKSDVWSFGVTLWEATSYGLKPYEGMDGQDILRLFRENRRLPKPDNCPDEIYELMWKCWAFR</sequence>
<dbReference type="OrthoDB" id="10003345at2759"/>
<dbReference type="Gene3D" id="3.30.505.10">
    <property type="entry name" value="SH2 domain"/>
    <property type="match status" value="2"/>
</dbReference>
<dbReference type="SUPFAM" id="SSF55550">
    <property type="entry name" value="SH2 domain"/>
    <property type="match status" value="2"/>
</dbReference>
<dbReference type="InterPro" id="IPR036860">
    <property type="entry name" value="SH2_dom_sf"/>
</dbReference>
<feature type="region of interest" description="Disordered" evidence="10">
    <location>
        <begin position="675"/>
        <end position="696"/>
    </location>
</feature>
<keyword evidence="4 8" id="KW-0067">ATP-binding</keyword>
<dbReference type="InterPro" id="IPR008266">
    <property type="entry name" value="Tyr_kinase_AS"/>
</dbReference>
<comment type="similarity">
    <text evidence="9">Belongs to the protein kinase superfamily. Tyr protein kinase family.</text>
</comment>
<evidence type="ECO:0000256" key="10">
    <source>
        <dbReference type="SAM" id="MobiDB-lite"/>
    </source>
</evidence>
<dbReference type="EMBL" id="NCKV01000316">
    <property type="protein sequence ID" value="RWS30954.1"/>
    <property type="molecule type" value="Genomic_DNA"/>
</dbReference>
<keyword evidence="2 8" id="KW-0547">Nucleotide-binding</keyword>
<dbReference type="InterPro" id="IPR000980">
    <property type="entry name" value="SH2"/>
</dbReference>
<evidence type="ECO:0000259" key="11">
    <source>
        <dbReference type="PROSITE" id="PS50001"/>
    </source>
</evidence>
<evidence type="ECO:0000256" key="6">
    <source>
        <dbReference type="ARBA" id="ARBA00051245"/>
    </source>
</evidence>
<feature type="region of interest" description="Disordered" evidence="10">
    <location>
        <begin position="712"/>
        <end position="731"/>
    </location>
</feature>
<dbReference type="Gene3D" id="1.10.510.10">
    <property type="entry name" value="Transferase(Phosphotransferase) domain 1"/>
    <property type="match status" value="1"/>
</dbReference>
<evidence type="ECO:0000256" key="9">
    <source>
        <dbReference type="RuleBase" id="RU362096"/>
    </source>
</evidence>
<dbReference type="PROSITE" id="PS00107">
    <property type="entry name" value="PROTEIN_KINASE_ATP"/>
    <property type="match status" value="1"/>
</dbReference>
<dbReference type="SUPFAM" id="SSF56112">
    <property type="entry name" value="Protein kinase-like (PK-like)"/>
    <property type="match status" value="1"/>
</dbReference>
<dbReference type="PROSITE" id="PS00109">
    <property type="entry name" value="PROTEIN_KINASE_TYR"/>
    <property type="match status" value="1"/>
</dbReference>
<feature type="compositionally biased region" description="Basic and acidic residues" evidence="10">
    <location>
        <begin position="712"/>
        <end position="727"/>
    </location>
</feature>
<organism evidence="13 14">
    <name type="scientific">Leptotrombidium deliense</name>
    <dbReference type="NCBI Taxonomy" id="299467"/>
    <lineage>
        <taxon>Eukaryota</taxon>
        <taxon>Metazoa</taxon>
        <taxon>Ecdysozoa</taxon>
        <taxon>Arthropoda</taxon>
        <taxon>Chelicerata</taxon>
        <taxon>Arachnida</taxon>
        <taxon>Acari</taxon>
        <taxon>Acariformes</taxon>
        <taxon>Trombidiformes</taxon>
        <taxon>Prostigmata</taxon>
        <taxon>Anystina</taxon>
        <taxon>Parasitengona</taxon>
        <taxon>Trombiculoidea</taxon>
        <taxon>Trombiculidae</taxon>
        <taxon>Leptotrombidium</taxon>
    </lineage>
</organism>
<evidence type="ECO:0000256" key="2">
    <source>
        <dbReference type="ARBA" id="ARBA00022741"/>
    </source>
</evidence>
<comment type="caution">
    <text evidence="13">The sequence shown here is derived from an EMBL/GenBank/DDBJ whole genome shotgun (WGS) entry which is preliminary data.</text>
</comment>
<dbReference type="InterPro" id="IPR020635">
    <property type="entry name" value="Tyr_kinase_cat_dom"/>
</dbReference>
<reference evidence="13 14" key="1">
    <citation type="journal article" date="2018" name="Gigascience">
        <title>Genomes of trombidid mites reveal novel predicted allergens and laterally-transferred genes associated with secondary metabolism.</title>
        <authorList>
            <person name="Dong X."/>
            <person name="Chaisiri K."/>
            <person name="Xia D."/>
            <person name="Armstrong S.D."/>
            <person name="Fang Y."/>
            <person name="Donnelly M.J."/>
            <person name="Kadowaki T."/>
            <person name="McGarry J.W."/>
            <person name="Darby A.C."/>
            <person name="Makepeace B.L."/>
        </authorList>
    </citation>
    <scope>NUCLEOTIDE SEQUENCE [LARGE SCALE GENOMIC DNA]</scope>
    <source>
        <strain evidence="13">UoL-UT</strain>
    </source>
</reference>
<keyword evidence="7" id="KW-0727">SH2 domain</keyword>
<proteinExistence type="inferred from homology"/>
<evidence type="ECO:0000256" key="7">
    <source>
        <dbReference type="PROSITE-ProRule" id="PRU00191"/>
    </source>
</evidence>
<feature type="binding site" evidence="8">
    <location>
        <position position="853"/>
    </location>
    <ligand>
        <name>ATP</name>
        <dbReference type="ChEBI" id="CHEBI:30616"/>
    </ligand>
</feature>
<dbReference type="PROSITE" id="PS50001">
    <property type="entry name" value="SH2"/>
    <property type="match status" value="2"/>
</dbReference>
<dbReference type="InterPro" id="IPR050198">
    <property type="entry name" value="Non-receptor_tyrosine_kinases"/>
</dbReference>
<dbReference type="GO" id="GO:0005524">
    <property type="term" value="F:ATP binding"/>
    <property type="evidence" value="ECO:0007669"/>
    <property type="project" value="UniProtKB-UniRule"/>
</dbReference>
<dbReference type="STRING" id="299467.A0A443STX3"/>
<evidence type="ECO:0000256" key="5">
    <source>
        <dbReference type="ARBA" id="ARBA00023137"/>
    </source>
</evidence>
<gene>
    <name evidence="13" type="ORF">B4U80_08217</name>
</gene>
<dbReference type="GO" id="GO:0002009">
    <property type="term" value="P:morphogenesis of an epithelium"/>
    <property type="evidence" value="ECO:0007669"/>
    <property type="project" value="UniProtKB-ARBA"/>
</dbReference>
<dbReference type="Pfam" id="PF00017">
    <property type="entry name" value="SH2"/>
    <property type="match status" value="2"/>
</dbReference>
<dbReference type="EC" id="2.7.10.2" evidence="9"/>
<comment type="catalytic activity">
    <reaction evidence="6 9">
        <text>L-tyrosyl-[protein] + ATP = O-phospho-L-tyrosyl-[protein] + ADP + H(+)</text>
        <dbReference type="Rhea" id="RHEA:10596"/>
        <dbReference type="Rhea" id="RHEA-COMP:10136"/>
        <dbReference type="Rhea" id="RHEA-COMP:20101"/>
        <dbReference type="ChEBI" id="CHEBI:15378"/>
        <dbReference type="ChEBI" id="CHEBI:30616"/>
        <dbReference type="ChEBI" id="CHEBI:46858"/>
        <dbReference type="ChEBI" id="CHEBI:61978"/>
        <dbReference type="ChEBI" id="CHEBI:456216"/>
        <dbReference type="EC" id="2.7.10.2"/>
    </reaction>
</comment>
<dbReference type="Pfam" id="PF07714">
    <property type="entry name" value="PK_Tyr_Ser-Thr"/>
    <property type="match status" value="1"/>
</dbReference>
<dbReference type="InterPro" id="IPR011009">
    <property type="entry name" value="Kinase-like_dom_sf"/>
</dbReference>
<name>A0A443STX3_9ACAR</name>